<dbReference type="PROSITE" id="PS00534">
    <property type="entry name" value="FERROCHELATASE"/>
    <property type="match status" value="1"/>
</dbReference>
<dbReference type="EMBL" id="GG662663">
    <property type="protein sequence ID" value="EAR97552.2"/>
    <property type="molecule type" value="Genomic_DNA"/>
</dbReference>
<sequence>MLSQIFSRTFSSSKQQAKTAVFMLNLGGPNSLEEVSPFLERFFADSTVIRIPFGLGPKIGKLRGPAKVTKQYEAIGGRSPIQDWTRKQGEKMVEKLDQISPDTAPHIYFPAFRYGLPLYTESIKECIEKNPTVEKFVFFSQYPQYSCTTAGNNIREALKHLKEQYKNHGKTIHVIDRWYNHPGYVKTISRLLSEDLKNNFKEEDRDNVLILFSAHSLPFDFVKQGDTYPYEIGTTANLVIQEAKLKNPHRVVWQSKVGFQQWLAPNTMHALEQASNQGWKNVILVPLGFTSDHLETLYELDLEYIKESQEKLKFNKIIRARSLNDDQQFCDSLADIVSQNLKTDAYKSPNLKLRCPDCKIPECNLLSAV</sequence>
<evidence type="ECO:0000256" key="6">
    <source>
        <dbReference type="ARBA" id="ARBA00023244"/>
    </source>
</evidence>
<reference evidence="9" key="1">
    <citation type="journal article" date="2006" name="PLoS Biol.">
        <title>Macronuclear genome sequence of the ciliate Tetrahymena thermophila, a model eukaryote.</title>
        <authorList>
            <person name="Eisen J.A."/>
            <person name="Coyne R.S."/>
            <person name="Wu M."/>
            <person name="Wu D."/>
            <person name="Thiagarajan M."/>
            <person name="Wortman J.R."/>
            <person name="Badger J.H."/>
            <person name="Ren Q."/>
            <person name="Amedeo P."/>
            <person name="Jones K.M."/>
            <person name="Tallon L.J."/>
            <person name="Delcher A.L."/>
            <person name="Salzberg S.L."/>
            <person name="Silva J.C."/>
            <person name="Haas B.J."/>
            <person name="Majoros W.H."/>
            <person name="Farzad M."/>
            <person name="Carlton J.M."/>
            <person name="Smith R.K. Jr."/>
            <person name="Garg J."/>
            <person name="Pearlman R.E."/>
            <person name="Karrer K.M."/>
            <person name="Sun L."/>
            <person name="Manning G."/>
            <person name="Elde N.C."/>
            <person name="Turkewitz A.P."/>
            <person name="Asai D.J."/>
            <person name="Wilkes D.E."/>
            <person name="Wang Y."/>
            <person name="Cai H."/>
            <person name="Collins K."/>
            <person name="Stewart B.A."/>
            <person name="Lee S.R."/>
            <person name="Wilamowska K."/>
            <person name="Weinberg Z."/>
            <person name="Ruzzo W.L."/>
            <person name="Wloga D."/>
            <person name="Gaertig J."/>
            <person name="Frankel J."/>
            <person name="Tsao C.-C."/>
            <person name="Gorovsky M.A."/>
            <person name="Keeling P.J."/>
            <person name="Waller R.F."/>
            <person name="Patron N.J."/>
            <person name="Cherry J.M."/>
            <person name="Stover N.A."/>
            <person name="Krieger C.J."/>
            <person name="del Toro C."/>
            <person name="Ryder H.F."/>
            <person name="Williamson S.C."/>
            <person name="Barbeau R.A."/>
            <person name="Hamilton E.P."/>
            <person name="Orias E."/>
        </authorList>
    </citation>
    <scope>NUCLEOTIDE SEQUENCE [LARGE SCALE GENOMIC DNA]</scope>
    <source>
        <strain evidence="9">SB210</strain>
    </source>
</reference>
<protein>
    <recommendedName>
        <fullName evidence="7">Ferrochelatase</fullName>
        <ecNumber evidence="7">4.98.1.1</ecNumber>
    </recommendedName>
</protein>
<dbReference type="STRING" id="312017.I7MET3"/>
<name>I7MET3_TETTS</name>
<comment type="catalytic activity">
    <reaction evidence="7">
        <text>heme b + 2 H(+) = protoporphyrin IX + Fe(2+)</text>
        <dbReference type="Rhea" id="RHEA:22584"/>
        <dbReference type="ChEBI" id="CHEBI:15378"/>
        <dbReference type="ChEBI" id="CHEBI:29033"/>
        <dbReference type="ChEBI" id="CHEBI:57306"/>
        <dbReference type="ChEBI" id="CHEBI:60344"/>
        <dbReference type="EC" id="4.98.1.1"/>
    </reaction>
</comment>
<comment type="subcellular location">
    <subcellularLocation>
        <location evidence="7">Mitochondrion inner membrane</location>
    </subcellularLocation>
</comment>
<dbReference type="CDD" id="cd03411">
    <property type="entry name" value="Ferrochelatase_N"/>
    <property type="match status" value="1"/>
</dbReference>
<dbReference type="InterPro" id="IPR033659">
    <property type="entry name" value="Ferrochelatase_N"/>
</dbReference>
<proteinExistence type="inferred from homology"/>
<dbReference type="PANTHER" id="PTHR11108:SF1">
    <property type="entry name" value="FERROCHELATASE, MITOCHONDRIAL"/>
    <property type="match status" value="1"/>
</dbReference>
<dbReference type="OMA" id="DPYHCEC"/>
<dbReference type="AlphaFoldDB" id="I7MET3"/>
<evidence type="ECO:0000256" key="4">
    <source>
        <dbReference type="ARBA" id="ARBA00023133"/>
    </source>
</evidence>
<keyword evidence="3 7" id="KW-0408">Iron</keyword>
<comment type="function">
    <text evidence="7">Catalyzes the ferrous insertion into protoporphyrin IX.</text>
</comment>
<keyword evidence="6 7" id="KW-0627">Porphyrin biosynthesis</keyword>
<dbReference type="InterPro" id="IPR019772">
    <property type="entry name" value="Ferrochelatase_AS"/>
</dbReference>
<comment type="pathway">
    <text evidence="1 7">Porphyrin-containing compound metabolism; protoheme biosynthesis; protoheme from protoporphyrin-IX: step 1/1.</text>
</comment>
<dbReference type="GO" id="GO:0004325">
    <property type="term" value="F:ferrochelatase activity"/>
    <property type="evidence" value="ECO:0007669"/>
    <property type="project" value="UniProtKB-UniRule"/>
</dbReference>
<dbReference type="NCBIfam" id="TIGR00109">
    <property type="entry name" value="hemH"/>
    <property type="match status" value="1"/>
</dbReference>
<accession>I7MET3</accession>
<evidence type="ECO:0000256" key="2">
    <source>
        <dbReference type="ARBA" id="ARBA00007718"/>
    </source>
</evidence>
<dbReference type="UniPathway" id="UPA00252">
    <property type="reaction ID" value="UER00325"/>
</dbReference>
<dbReference type="HAMAP" id="MF_00323">
    <property type="entry name" value="Ferrochelatase"/>
    <property type="match status" value="1"/>
</dbReference>
<dbReference type="EC" id="4.98.1.1" evidence="7"/>
<dbReference type="eggNOG" id="KOG1321">
    <property type="taxonomic scope" value="Eukaryota"/>
</dbReference>
<evidence type="ECO:0000256" key="5">
    <source>
        <dbReference type="ARBA" id="ARBA00023239"/>
    </source>
</evidence>
<dbReference type="GeneID" id="7834193"/>
<dbReference type="InterPro" id="IPR033644">
    <property type="entry name" value="Ferrochelatase_C"/>
</dbReference>
<dbReference type="GO" id="GO:0006783">
    <property type="term" value="P:heme biosynthetic process"/>
    <property type="evidence" value="ECO:0007669"/>
    <property type="project" value="UniProtKB-UniRule"/>
</dbReference>
<keyword evidence="7" id="KW-0496">Mitochondrion</keyword>
<gene>
    <name evidence="8" type="ORF">TTHERM_00439000</name>
</gene>
<dbReference type="SUPFAM" id="SSF53800">
    <property type="entry name" value="Chelatase"/>
    <property type="match status" value="1"/>
</dbReference>
<dbReference type="RefSeq" id="XP_001017797.2">
    <property type="nucleotide sequence ID" value="XM_001017797.3"/>
</dbReference>
<keyword evidence="7" id="KW-0999">Mitochondrion inner membrane</keyword>
<keyword evidence="9" id="KW-1185">Reference proteome</keyword>
<comment type="similarity">
    <text evidence="2 7">Belongs to the ferrochelatase family.</text>
</comment>
<dbReference type="InterPro" id="IPR001015">
    <property type="entry name" value="Ferrochelatase"/>
</dbReference>
<evidence type="ECO:0000256" key="7">
    <source>
        <dbReference type="RuleBase" id="RU000607"/>
    </source>
</evidence>
<dbReference type="InParanoid" id="I7MET3"/>
<evidence type="ECO:0000256" key="1">
    <source>
        <dbReference type="ARBA" id="ARBA00004943"/>
    </source>
</evidence>
<dbReference type="HOGENOM" id="CLU_018884_1_0_1"/>
<evidence type="ECO:0000313" key="8">
    <source>
        <dbReference type="EMBL" id="EAR97552.2"/>
    </source>
</evidence>
<dbReference type="CDD" id="cd00419">
    <property type="entry name" value="Ferrochelatase_C"/>
    <property type="match status" value="1"/>
</dbReference>
<dbReference type="KEGG" id="tet:TTHERM_00439000"/>
<organism evidence="8 9">
    <name type="scientific">Tetrahymena thermophila (strain SB210)</name>
    <dbReference type="NCBI Taxonomy" id="312017"/>
    <lineage>
        <taxon>Eukaryota</taxon>
        <taxon>Sar</taxon>
        <taxon>Alveolata</taxon>
        <taxon>Ciliophora</taxon>
        <taxon>Intramacronucleata</taxon>
        <taxon>Oligohymenophorea</taxon>
        <taxon>Hymenostomatida</taxon>
        <taxon>Tetrahymenina</taxon>
        <taxon>Tetrahymenidae</taxon>
        <taxon>Tetrahymena</taxon>
    </lineage>
</organism>
<dbReference type="Proteomes" id="UP000009168">
    <property type="component" value="Unassembled WGS sequence"/>
</dbReference>
<evidence type="ECO:0000313" key="9">
    <source>
        <dbReference type="Proteomes" id="UP000009168"/>
    </source>
</evidence>
<keyword evidence="7" id="KW-0472">Membrane</keyword>
<dbReference type="Pfam" id="PF00762">
    <property type="entry name" value="Ferrochelatase"/>
    <property type="match status" value="1"/>
</dbReference>
<dbReference type="OrthoDB" id="1323at2759"/>
<dbReference type="Gene3D" id="3.40.50.1400">
    <property type="match status" value="2"/>
</dbReference>
<keyword evidence="5 7" id="KW-0456">Lyase</keyword>
<dbReference type="FunCoup" id="I7MET3">
    <property type="interactions" value="307"/>
</dbReference>
<dbReference type="PANTHER" id="PTHR11108">
    <property type="entry name" value="FERROCHELATASE"/>
    <property type="match status" value="1"/>
</dbReference>
<evidence type="ECO:0000256" key="3">
    <source>
        <dbReference type="ARBA" id="ARBA00023004"/>
    </source>
</evidence>
<dbReference type="GO" id="GO:0005743">
    <property type="term" value="C:mitochondrial inner membrane"/>
    <property type="evidence" value="ECO:0007669"/>
    <property type="project" value="UniProtKB-SubCell"/>
</dbReference>
<keyword evidence="4 7" id="KW-0350">Heme biosynthesis</keyword>